<keyword evidence="3" id="KW-1185">Reference proteome</keyword>
<gene>
    <name evidence="2" type="ordered locus">BP951000_1514</name>
</gene>
<evidence type="ECO:0000256" key="1">
    <source>
        <dbReference type="SAM" id="Phobius"/>
    </source>
</evidence>
<accession>D8IEC4</accession>
<dbReference type="InParanoid" id="D8IEC4"/>
<sequence length="40" mass="4590">MLKDNIITAKEYLSIALGIILGLLLALKGDIINIYERYYF</sequence>
<evidence type="ECO:0000313" key="2">
    <source>
        <dbReference type="EMBL" id="ADK31497.1"/>
    </source>
</evidence>
<dbReference type="Proteomes" id="UP000000332">
    <property type="component" value="Chromosome"/>
</dbReference>
<proteinExistence type="predicted"/>
<keyword evidence="1" id="KW-0472">Membrane</keyword>
<dbReference type="EMBL" id="CP002025">
    <property type="protein sequence ID" value="ADK31497.1"/>
    <property type="molecule type" value="Genomic_DNA"/>
</dbReference>
<reference evidence="2 3" key="1">
    <citation type="journal article" date="2010" name="PLoS ONE">
        <title>The complete genome sequence of the pathogenic intestinal spirochete Brachyspira pilosicoli and comparison with other Brachyspira genomes.</title>
        <authorList>
            <person name="Wanchanthuek P."/>
            <person name="Bellgard M.I."/>
            <person name="La T."/>
            <person name="Ryan K."/>
            <person name="Moolhuijzen P."/>
            <person name="Chapman B."/>
            <person name="Black M."/>
            <person name="Schibeci D."/>
            <person name="Hunter A."/>
            <person name="Barrero R."/>
            <person name="Phillips N.D."/>
            <person name="Hampson D.J."/>
        </authorList>
    </citation>
    <scope>NUCLEOTIDE SEQUENCE [LARGE SCALE GENOMIC DNA]</scope>
    <source>
        <strain evidence="3">ATCC BAA-1826 / 95/1000</strain>
    </source>
</reference>
<keyword evidence="1" id="KW-0812">Transmembrane</keyword>
<organism evidence="2 3">
    <name type="scientific">Brachyspira pilosicoli (strain ATCC BAA-1826 / 95/1000)</name>
    <dbReference type="NCBI Taxonomy" id="759914"/>
    <lineage>
        <taxon>Bacteria</taxon>
        <taxon>Pseudomonadati</taxon>
        <taxon>Spirochaetota</taxon>
        <taxon>Spirochaetia</taxon>
        <taxon>Brachyspirales</taxon>
        <taxon>Brachyspiraceae</taxon>
        <taxon>Brachyspira</taxon>
    </lineage>
</organism>
<keyword evidence="1" id="KW-1133">Transmembrane helix</keyword>
<name>D8IEC4_BRAP9</name>
<evidence type="ECO:0000313" key="3">
    <source>
        <dbReference type="Proteomes" id="UP000000332"/>
    </source>
</evidence>
<dbReference type="HOGENOM" id="CLU_3285937_0_0_12"/>
<dbReference type="AlphaFoldDB" id="D8IEC4"/>
<dbReference type="STRING" id="759914.BP951000_1514"/>
<dbReference type="KEGG" id="bpo:BP951000_1514"/>
<protein>
    <submittedName>
        <fullName evidence="2">Uncharacterized protein</fullName>
    </submittedName>
</protein>
<feature type="transmembrane region" description="Helical" evidence="1">
    <location>
        <begin position="12"/>
        <end position="35"/>
    </location>
</feature>